<dbReference type="PANTHER" id="PTHR35891:SF3">
    <property type="entry name" value="THIOL:DISULFIDE INTERCHANGE PROTEIN DSBL"/>
    <property type="match status" value="1"/>
</dbReference>
<evidence type="ECO:0000259" key="10">
    <source>
        <dbReference type="PROSITE" id="PS51352"/>
    </source>
</evidence>
<evidence type="ECO:0000256" key="4">
    <source>
        <dbReference type="ARBA" id="ARBA00022764"/>
    </source>
</evidence>
<dbReference type="Proteomes" id="UP000005463">
    <property type="component" value="Unassembled WGS sequence"/>
</dbReference>
<comment type="subcellular location">
    <subcellularLocation>
        <location evidence="1 7">Periplasm</location>
    </subcellularLocation>
</comment>
<comment type="caution">
    <text evidence="11">The sequence shown here is derived from an EMBL/GenBank/DDBJ whole genome shotgun (WGS) entry which is preliminary data.</text>
</comment>
<keyword evidence="3 9" id="KW-0732">Signal</keyword>
<evidence type="ECO:0000256" key="8">
    <source>
        <dbReference type="PIRSR" id="PIRSR001488-1"/>
    </source>
</evidence>
<comment type="similarity">
    <text evidence="2">Belongs to the thioredoxin family. DsbA subfamily.</text>
</comment>
<evidence type="ECO:0000256" key="9">
    <source>
        <dbReference type="SAM" id="SignalP"/>
    </source>
</evidence>
<proteinExistence type="inferred from homology"/>
<feature type="chain" id="PRO_5002761269" description="Thiol:disulfide interchange protein" evidence="9">
    <location>
        <begin position="22"/>
        <end position="208"/>
    </location>
</feature>
<keyword evidence="4 7" id="KW-0574">Periplasm</keyword>
<evidence type="ECO:0000313" key="12">
    <source>
        <dbReference type="Proteomes" id="UP000005463"/>
    </source>
</evidence>
<feature type="disulfide bond" description="Redox-active" evidence="8">
    <location>
        <begin position="57"/>
        <end position="60"/>
    </location>
</feature>
<dbReference type="InterPro" id="IPR050824">
    <property type="entry name" value="Thiol_disulfide_DsbA"/>
</dbReference>
<dbReference type="GO" id="GO:0042597">
    <property type="term" value="C:periplasmic space"/>
    <property type="evidence" value="ECO:0007669"/>
    <property type="project" value="UniProtKB-SubCell"/>
</dbReference>
<sequence>MNRVLTALVISTVGAIPQAHAASAPVVGKDYEVLQAPQNVRAPAGKVNVTEFFWYGCPHCAQFEPVLEAWIGQTGDRVELTRVPVAMNSELTPYSRMYYALVTLGGAERLMPSIFKAIGDGQTLTSPKMQAGFLAQYGIDKTQYLQAYNSAHVLHEVSHAARLLRDERIRGVPALVVNGEYETGPGYTNSLQGTIPVLNALVDRAMQK</sequence>
<evidence type="ECO:0000256" key="6">
    <source>
        <dbReference type="ARBA" id="ARBA00023284"/>
    </source>
</evidence>
<dbReference type="AlphaFoldDB" id="B1FE92"/>
<evidence type="ECO:0000256" key="5">
    <source>
        <dbReference type="ARBA" id="ARBA00023157"/>
    </source>
</evidence>
<dbReference type="InterPro" id="IPR013766">
    <property type="entry name" value="Thioredoxin_domain"/>
</dbReference>
<dbReference type="PROSITE" id="PS00194">
    <property type="entry name" value="THIOREDOXIN_1"/>
    <property type="match status" value="1"/>
</dbReference>
<dbReference type="PROSITE" id="PS51352">
    <property type="entry name" value="THIOREDOXIN_2"/>
    <property type="match status" value="1"/>
</dbReference>
<evidence type="ECO:0000313" key="11">
    <source>
        <dbReference type="EMBL" id="EDT04119.1"/>
    </source>
</evidence>
<dbReference type="InterPro" id="IPR036249">
    <property type="entry name" value="Thioredoxin-like_sf"/>
</dbReference>
<dbReference type="Pfam" id="PF01323">
    <property type="entry name" value="DSBA"/>
    <property type="match status" value="1"/>
</dbReference>
<dbReference type="PATRIC" id="fig|396596.7.peg.5420"/>
<dbReference type="PIRSF" id="PIRSF001488">
    <property type="entry name" value="Tdi_protein"/>
    <property type="match status" value="1"/>
</dbReference>
<feature type="domain" description="Thioredoxin" evidence="10">
    <location>
        <begin position="13"/>
        <end position="203"/>
    </location>
</feature>
<dbReference type="Gene3D" id="3.40.30.10">
    <property type="entry name" value="Glutaredoxin"/>
    <property type="match status" value="1"/>
</dbReference>
<dbReference type="SUPFAM" id="SSF52833">
    <property type="entry name" value="Thioredoxin-like"/>
    <property type="match status" value="1"/>
</dbReference>
<name>B1FE92_9BURK</name>
<evidence type="ECO:0000256" key="2">
    <source>
        <dbReference type="ARBA" id="ARBA00005791"/>
    </source>
</evidence>
<dbReference type="InterPro" id="IPR017937">
    <property type="entry name" value="Thioredoxin_CS"/>
</dbReference>
<dbReference type="CDD" id="cd03019">
    <property type="entry name" value="DsbA_DsbA"/>
    <property type="match status" value="1"/>
</dbReference>
<dbReference type="EMBL" id="ABLC01000046">
    <property type="protein sequence ID" value="EDT04119.1"/>
    <property type="molecule type" value="Genomic_DNA"/>
</dbReference>
<evidence type="ECO:0000256" key="3">
    <source>
        <dbReference type="ARBA" id="ARBA00022729"/>
    </source>
</evidence>
<protein>
    <recommendedName>
        <fullName evidence="7">Thiol:disulfide interchange protein</fullName>
    </recommendedName>
</protein>
<organism evidence="11 12">
    <name type="scientific">Burkholderia ambifaria IOP40-10</name>
    <dbReference type="NCBI Taxonomy" id="396596"/>
    <lineage>
        <taxon>Bacteria</taxon>
        <taxon>Pseudomonadati</taxon>
        <taxon>Pseudomonadota</taxon>
        <taxon>Betaproteobacteria</taxon>
        <taxon>Burkholderiales</taxon>
        <taxon>Burkholderiaceae</taxon>
        <taxon>Burkholderia</taxon>
        <taxon>Burkholderia cepacia complex</taxon>
    </lineage>
</organism>
<reference evidence="11 12" key="1">
    <citation type="submission" date="2008-03" db="EMBL/GenBank/DDBJ databases">
        <title>Sequencing of the draft genome and assembly of Burkholderia ambifaria IOP40-10.</title>
        <authorList>
            <consortium name="US DOE Joint Genome Institute (JGI-PGF)"/>
            <person name="Copeland A."/>
            <person name="Lucas S."/>
            <person name="Lapidus A."/>
            <person name="Glavina del Rio T."/>
            <person name="Dalin E."/>
            <person name="Tice H."/>
            <person name="Bruce D."/>
            <person name="Goodwin L."/>
            <person name="Pitluck S."/>
            <person name="Larimer F."/>
            <person name="Land M.L."/>
            <person name="Hauser L."/>
            <person name="Tiedje J."/>
            <person name="Richardson P."/>
        </authorList>
    </citation>
    <scope>NUCLEOTIDE SEQUENCE [LARGE SCALE GENOMIC DNA]</scope>
    <source>
        <strain evidence="11 12">IOP40-10</strain>
    </source>
</reference>
<evidence type="ECO:0000256" key="7">
    <source>
        <dbReference type="PIRNR" id="PIRNR001488"/>
    </source>
</evidence>
<gene>
    <name evidence="11" type="ORF">BamIOP4010DRAFT_2352</name>
</gene>
<feature type="signal peptide" evidence="9">
    <location>
        <begin position="1"/>
        <end position="21"/>
    </location>
</feature>
<dbReference type="InterPro" id="IPR023205">
    <property type="entry name" value="DsbA/DsbL"/>
</dbReference>
<dbReference type="RefSeq" id="WP_006751544.1">
    <property type="nucleotide sequence ID" value="NZ_ABLC01000046.1"/>
</dbReference>
<dbReference type="GO" id="GO:0015036">
    <property type="term" value="F:disulfide oxidoreductase activity"/>
    <property type="evidence" value="ECO:0007669"/>
    <property type="project" value="UniProtKB-ARBA"/>
</dbReference>
<keyword evidence="6" id="KW-0676">Redox-active center</keyword>
<accession>B1FE92</accession>
<evidence type="ECO:0000256" key="1">
    <source>
        <dbReference type="ARBA" id="ARBA00004418"/>
    </source>
</evidence>
<dbReference type="InterPro" id="IPR001853">
    <property type="entry name" value="DSBA-like_thioredoxin_dom"/>
</dbReference>
<dbReference type="PANTHER" id="PTHR35891">
    <property type="entry name" value="THIOL:DISULFIDE INTERCHANGE PROTEIN DSBA"/>
    <property type="match status" value="1"/>
</dbReference>
<keyword evidence="5 7" id="KW-1015">Disulfide bond</keyword>